<evidence type="ECO:0000313" key="3">
    <source>
        <dbReference type="Proteomes" id="UP000182740"/>
    </source>
</evidence>
<evidence type="ECO:0000313" key="2">
    <source>
        <dbReference type="EMBL" id="SFW62109.1"/>
    </source>
</evidence>
<gene>
    <name evidence="2" type="ORF">SAMN04489730_2086</name>
</gene>
<dbReference type="RefSeq" id="WP_072476061.1">
    <property type="nucleotide sequence ID" value="NZ_FPJG01000006.1"/>
</dbReference>
<evidence type="ECO:0000256" key="1">
    <source>
        <dbReference type="SAM" id="MobiDB-lite"/>
    </source>
</evidence>
<accession>A0A1K1QQS0</accession>
<dbReference type="Proteomes" id="UP000182740">
    <property type="component" value="Unassembled WGS sequence"/>
</dbReference>
<dbReference type="EMBL" id="FPJG01000006">
    <property type="protein sequence ID" value="SFW62109.1"/>
    <property type="molecule type" value="Genomic_DNA"/>
</dbReference>
<reference evidence="3" key="1">
    <citation type="submission" date="2016-11" db="EMBL/GenBank/DDBJ databases">
        <authorList>
            <person name="Varghese N."/>
            <person name="Submissions S."/>
        </authorList>
    </citation>
    <scope>NUCLEOTIDE SEQUENCE [LARGE SCALE GENOMIC DNA]</scope>
    <source>
        <strain evidence="3">DSM 44671</strain>
    </source>
</reference>
<feature type="region of interest" description="Disordered" evidence="1">
    <location>
        <begin position="24"/>
        <end position="63"/>
    </location>
</feature>
<proteinExistence type="predicted"/>
<keyword evidence="3" id="KW-1185">Reference proteome</keyword>
<protein>
    <submittedName>
        <fullName evidence="2">Uncharacterized protein</fullName>
    </submittedName>
</protein>
<dbReference type="OrthoDB" id="3692187at2"/>
<sequence length="76" mass="7882">MLIALSVLAVVSLLTTAAWLLTRDSPAETPRSLPSRWPTAGGEPIRPVPMPTGGMAAALPPPTRGHVLCTAVPEDT</sequence>
<name>A0A1K1QQS0_9PSEU</name>
<dbReference type="AlphaFoldDB" id="A0A1K1QQS0"/>
<organism evidence="2 3">
    <name type="scientific">Amycolatopsis australiensis</name>
    <dbReference type="NCBI Taxonomy" id="546364"/>
    <lineage>
        <taxon>Bacteria</taxon>
        <taxon>Bacillati</taxon>
        <taxon>Actinomycetota</taxon>
        <taxon>Actinomycetes</taxon>
        <taxon>Pseudonocardiales</taxon>
        <taxon>Pseudonocardiaceae</taxon>
        <taxon>Amycolatopsis</taxon>
    </lineage>
</organism>